<proteinExistence type="predicted"/>
<evidence type="ECO:0008006" key="3">
    <source>
        <dbReference type="Google" id="ProtNLM"/>
    </source>
</evidence>
<dbReference type="VEuPathDB" id="FungiDB:ASPWEDRAFT_40764"/>
<dbReference type="InterPro" id="IPR053226">
    <property type="entry name" value="Pyrrolopyrazine_biosynth_F"/>
</dbReference>
<gene>
    <name evidence="1" type="ORF">ASPWEDRAFT_40764</name>
</gene>
<evidence type="ECO:0000313" key="2">
    <source>
        <dbReference type="Proteomes" id="UP000184383"/>
    </source>
</evidence>
<dbReference type="Gene3D" id="3.40.50.300">
    <property type="entry name" value="P-loop containing nucleotide triphosphate hydrolases"/>
    <property type="match status" value="1"/>
</dbReference>
<dbReference type="PANTHER" id="PTHR48419:SF1">
    <property type="entry name" value="SULFOTRANSFERASE DOMAIN-CONTAINING PROTEIN"/>
    <property type="match status" value="1"/>
</dbReference>
<name>A0A1L9RKW2_ASPWE</name>
<accession>A0A1L9RKW2</accession>
<keyword evidence="2" id="KW-1185">Reference proteome</keyword>
<dbReference type="SUPFAM" id="SSF52540">
    <property type="entry name" value="P-loop containing nucleoside triphosphate hydrolases"/>
    <property type="match status" value="1"/>
</dbReference>
<reference evidence="2" key="1">
    <citation type="journal article" date="2017" name="Genome Biol.">
        <title>Comparative genomics reveals high biological diversity and specific adaptations in the industrially and medically important fungal genus Aspergillus.</title>
        <authorList>
            <person name="de Vries R.P."/>
            <person name="Riley R."/>
            <person name="Wiebenga A."/>
            <person name="Aguilar-Osorio G."/>
            <person name="Amillis S."/>
            <person name="Uchima C.A."/>
            <person name="Anderluh G."/>
            <person name="Asadollahi M."/>
            <person name="Askin M."/>
            <person name="Barry K."/>
            <person name="Battaglia E."/>
            <person name="Bayram O."/>
            <person name="Benocci T."/>
            <person name="Braus-Stromeyer S.A."/>
            <person name="Caldana C."/>
            <person name="Canovas D."/>
            <person name="Cerqueira G.C."/>
            <person name="Chen F."/>
            <person name="Chen W."/>
            <person name="Choi C."/>
            <person name="Clum A."/>
            <person name="Dos Santos R.A."/>
            <person name="Damasio A.R."/>
            <person name="Diallinas G."/>
            <person name="Emri T."/>
            <person name="Fekete E."/>
            <person name="Flipphi M."/>
            <person name="Freyberg S."/>
            <person name="Gallo A."/>
            <person name="Gournas C."/>
            <person name="Habgood R."/>
            <person name="Hainaut M."/>
            <person name="Harispe M.L."/>
            <person name="Henrissat B."/>
            <person name="Hilden K.S."/>
            <person name="Hope R."/>
            <person name="Hossain A."/>
            <person name="Karabika E."/>
            <person name="Karaffa L."/>
            <person name="Karanyi Z."/>
            <person name="Krasevec N."/>
            <person name="Kuo A."/>
            <person name="Kusch H."/>
            <person name="LaButti K."/>
            <person name="Lagendijk E.L."/>
            <person name="Lapidus A."/>
            <person name="Levasseur A."/>
            <person name="Lindquist E."/>
            <person name="Lipzen A."/>
            <person name="Logrieco A.F."/>
            <person name="MacCabe A."/>
            <person name="Maekelae M.R."/>
            <person name="Malavazi I."/>
            <person name="Melin P."/>
            <person name="Meyer V."/>
            <person name="Mielnichuk N."/>
            <person name="Miskei M."/>
            <person name="Molnar A.P."/>
            <person name="Mule G."/>
            <person name="Ngan C.Y."/>
            <person name="Orejas M."/>
            <person name="Orosz E."/>
            <person name="Ouedraogo J.P."/>
            <person name="Overkamp K.M."/>
            <person name="Park H.-S."/>
            <person name="Perrone G."/>
            <person name="Piumi F."/>
            <person name="Punt P.J."/>
            <person name="Ram A.F."/>
            <person name="Ramon A."/>
            <person name="Rauscher S."/>
            <person name="Record E."/>
            <person name="Riano-Pachon D.M."/>
            <person name="Robert V."/>
            <person name="Roehrig J."/>
            <person name="Ruller R."/>
            <person name="Salamov A."/>
            <person name="Salih N.S."/>
            <person name="Samson R.A."/>
            <person name="Sandor E."/>
            <person name="Sanguinetti M."/>
            <person name="Schuetze T."/>
            <person name="Sepcic K."/>
            <person name="Shelest E."/>
            <person name="Sherlock G."/>
            <person name="Sophianopoulou V."/>
            <person name="Squina F.M."/>
            <person name="Sun H."/>
            <person name="Susca A."/>
            <person name="Todd R.B."/>
            <person name="Tsang A."/>
            <person name="Unkles S.E."/>
            <person name="van de Wiele N."/>
            <person name="van Rossen-Uffink D."/>
            <person name="Oliveira J.V."/>
            <person name="Vesth T.C."/>
            <person name="Visser J."/>
            <person name="Yu J.-H."/>
            <person name="Zhou M."/>
            <person name="Andersen M.R."/>
            <person name="Archer D.B."/>
            <person name="Baker S.E."/>
            <person name="Benoit I."/>
            <person name="Brakhage A.A."/>
            <person name="Braus G.H."/>
            <person name="Fischer R."/>
            <person name="Frisvad J.C."/>
            <person name="Goldman G.H."/>
            <person name="Houbraken J."/>
            <person name="Oakley B."/>
            <person name="Pocsi I."/>
            <person name="Scazzocchio C."/>
            <person name="Seiboth B."/>
            <person name="vanKuyk P.A."/>
            <person name="Wortman J."/>
            <person name="Dyer P.S."/>
            <person name="Grigoriev I.V."/>
        </authorList>
    </citation>
    <scope>NUCLEOTIDE SEQUENCE [LARGE SCALE GENOMIC DNA]</scope>
    <source>
        <strain evidence="2">DTO 134E9</strain>
    </source>
</reference>
<dbReference type="AlphaFoldDB" id="A0A1L9RKW2"/>
<dbReference type="InterPro" id="IPR027417">
    <property type="entry name" value="P-loop_NTPase"/>
</dbReference>
<dbReference type="EMBL" id="KV878212">
    <property type="protein sequence ID" value="OJJ35562.1"/>
    <property type="molecule type" value="Genomic_DNA"/>
</dbReference>
<organism evidence="1 2">
    <name type="scientific">Aspergillus wentii DTO 134E9</name>
    <dbReference type="NCBI Taxonomy" id="1073089"/>
    <lineage>
        <taxon>Eukaryota</taxon>
        <taxon>Fungi</taxon>
        <taxon>Dikarya</taxon>
        <taxon>Ascomycota</taxon>
        <taxon>Pezizomycotina</taxon>
        <taxon>Eurotiomycetes</taxon>
        <taxon>Eurotiomycetidae</taxon>
        <taxon>Eurotiales</taxon>
        <taxon>Aspergillaceae</taxon>
        <taxon>Aspergillus</taxon>
        <taxon>Aspergillus subgen. Cremei</taxon>
    </lineage>
</organism>
<evidence type="ECO:0000313" key="1">
    <source>
        <dbReference type="EMBL" id="OJJ35562.1"/>
    </source>
</evidence>
<sequence>MVISTNDISSNSSTNPSRRLLLVSCPRTASNLLTKILSIPDQPNVLANDAGGYFFYDAFMATAFSGCAEKPLAEWTEKERSDVQSVFQKCVDNLEEWSARAKSEGKFLFTKEHAFWFVNPAAFGNIINDTTTDVSTTEPLRLQFPAAYGEQTFSGSNHTILPDEYLRTWQLAFIIRHPALVFASLYRAMNKMSTGGLFDPKAVKATLVTNMTLRWTRLLCDWCSEQPDTEPVIIDANDVIHNPKAVIRFCELTGLDSSALKFKWDSKKPEEPAHAVGGEDTPEDEKAAHRAASGIMLSTLRESSGVVKSKAPDTVDIEAEAKKWKEEFGEEMGAMIEKAVWDAMPDYEYLLTKRVQA</sequence>
<dbReference type="PANTHER" id="PTHR48419">
    <property type="entry name" value="SULFOTRANSFERASE DOMAIN-CONTAINING PROTEIN"/>
    <property type="match status" value="1"/>
</dbReference>
<dbReference type="RefSeq" id="XP_040689238.1">
    <property type="nucleotide sequence ID" value="XM_040835399.1"/>
</dbReference>
<dbReference type="STRING" id="1073089.A0A1L9RKW2"/>
<dbReference type="Proteomes" id="UP000184383">
    <property type="component" value="Unassembled WGS sequence"/>
</dbReference>
<protein>
    <recommendedName>
        <fullName evidence="3">Sulfotransferase domain-containing protein</fullName>
    </recommendedName>
</protein>
<dbReference type="OrthoDB" id="3650366at2759"/>
<dbReference type="GeneID" id="63751247"/>